<evidence type="ECO:0000256" key="10">
    <source>
        <dbReference type="ARBA" id="ARBA00035676"/>
    </source>
</evidence>
<dbReference type="Gene3D" id="3.20.10.10">
    <property type="entry name" value="D-amino Acid Aminotransferase, subunit A, domain 2"/>
    <property type="match status" value="1"/>
</dbReference>
<dbReference type="PANTHER" id="PTHR42743">
    <property type="entry name" value="AMINO-ACID AMINOTRANSFERASE"/>
    <property type="match status" value="1"/>
</dbReference>
<proteinExistence type="inferred from homology"/>
<dbReference type="InterPro" id="IPR043132">
    <property type="entry name" value="BCAT-like_C"/>
</dbReference>
<comment type="pathway">
    <text evidence="4">Amino-acid biosynthesis; L-leucine biosynthesis; L-leucine from 3-methyl-2-oxobutanoate: step 4/4.</text>
</comment>
<dbReference type="EC" id="2.6.1.42" evidence="6"/>
<evidence type="ECO:0000256" key="3">
    <source>
        <dbReference type="ARBA" id="ARBA00004931"/>
    </source>
</evidence>
<keyword evidence="21" id="KW-1185">Reference proteome</keyword>
<comment type="cofactor">
    <cofactor evidence="1 19">
        <name>pyridoxal 5'-phosphate</name>
        <dbReference type="ChEBI" id="CHEBI:597326"/>
    </cofactor>
</comment>
<evidence type="ECO:0000256" key="2">
    <source>
        <dbReference type="ARBA" id="ARBA00004824"/>
    </source>
</evidence>
<dbReference type="FunFam" id="3.20.10.10:FF:000002">
    <property type="entry name" value="D-alanine aminotransferase"/>
    <property type="match status" value="1"/>
</dbReference>
<comment type="catalytic activity">
    <reaction evidence="13">
        <text>L-leucine + 2-oxoglutarate = 4-methyl-2-oxopentanoate + L-glutamate</text>
        <dbReference type="Rhea" id="RHEA:18321"/>
        <dbReference type="ChEBI" id="CHEBI:16810"/>
        <dbReference type="ChEBI" id="CHEBI:17865"/>
        <dbReference type="ChEBI" id="CHEBI:29985"/>
        <dbReference type="ChEBI" id="CHEBI:57427"/>
        <dbReference type="EC" id="2.6.1.42"/>
    </reaction>
</comment>
<evidence type="ECO:0000256" key="11">
    <source>
        <dbReference type="ARBA" id="ARBA00048212"/>
    </source>
</evidence>
<dbReference type="Proteomes" id="UP000076962">
    <property type="component" value="Unassembled WGS sequence"/>
</dbReference>
<dbReference type="AlphaFoldDB" id="A0A176RY14"/>
<comment type="catalytic activity">
    <reaction evidence="14">
        <text>4-amino-4-deoxychorismate = 4-aminobenzoate + pyruvate + H(+)</text>
        <dbReference type="Rhea" id="RHEA:16201"/>
        <dbReference type="ChEBI" id="CHEBI:15361"/>
        <dbReference type="ChEBI" id="CHEBI:15378"/>
        <dbReference type="ChEBI" id="CHEBI:17836"/>
        <dbReference type="ChEBI" id="CHEBI:58406"/>
        <dbReference type="EC" id="4.1.3.38"/>
    </reaction>
</comment>
<comment type="pathway">
    <text evidence="9">Cofactor biosynthesis; tetrahydrofolate biosynthesis; 4-aminobenzoate from chorismate: step 2/2.</text>
</comment>
<evidence type="ECO:0000256" key="19">
    <source>
        <dbReference type="RuleBase" id="RU004516"/>
    </source>
</evidence>
<evidence type="ECO:0000256" key="12">
    <source>
        <dbReference type="ARBA" id="ARBA00048798"/>
    </source>
</evidence>
<dbReference type="PROSITE" id="PS00770">
    <property type="entry name" value="AA_TRANSFER_CLASS_4"/>
    <property type="match status" value="1"/>
</dbReference>
<keyword evidence="7 19" id="KW-0663">Pyridoxal phosphate</keyword>
<dbReference type="EMBL" id="LUTY01002252">
    <property type="protein sequence ID" value="OAD20588.1"/>
    <property type="molecule type" value="Genomic_DNA"/>
</dbReference>
<evidence type="ECO:0000256" key="5">
    <source>
        <dbReference type="ARBA" id="ARBA00009320"/>
    </source>
</evidence>
<name>A0A176RY14_9GAMM</name>
<comment type="pathway">
    <text evidence="3">Amino-acid biosynthesis; L-valine biosynthesis; L-valine from pyruvate: step 4/4.</text>
</comment>
<evidence type="ECO:0000313" key="21">
    <source>
        <dbReference type="Proteomes" id="UP000076962"/>
    </source>
</evidence>
<reference evidence="20 21" key="1">
    <citation type="submission" date="2016-05" db="EMBL/GenBank/DDBJ databases">
        <title>Single-cell genome of chain-forming Candidatus Thiomargarita nelsonii and comparison to other large sulfur-oxidizing bacteria.</title>
        <authorList>
            <person name="Winkel M."/>
            <person name="Salman V."/>
            <person name="Woyke T."/>
            <person name="Schulz-Vogt H."/>
            <person name="Richter M."/>
            <person name="Flood B."/>
            <person name="Bailey J."/>
            <person name="Amann R."/>
            <person name="Mussmann M."/>
        </authorList>
    </citation>
    <scope>NUCLEOTIDE SEQUENCE [LARGE SCALE GENOMIC DNA]</scope>
    <source>
        <strain evidence="20 21">THI036</strain>
    </source>
</reference>
<evidence type="ECO:0000256" key="18">
    <source>
        <dbReference type="RuleBase" id="RU004106"/>
    </source>
</evidence>
<evidence type="ECO:0000256" key="9">
    <source>
        <dbReference type="ARBA" id="ARBA00035633"/>
    </source>
</evidence>
<evidence type="ECO:0000256" key="4">
    <source>
        <dbReference type="ARBA" id="ARBA00005072"/>
    </source>
</evidence>
<dbReference type="InterPro" id="IPR036038">
    <property type="entry name" value="Aminotransferase-like"/>
</dbReference>
<dbReference type="InterPro" id="IPR050571">
    <property type="entry name" value="Class-IV_PLP-Dep_Aminotrnsfr"/>
</dbReference>
<organism evidence="20 21">
    <name type="scientific">Candidatus Thiomargarita nelsonii</name>
    <dbReference type="NCBI Taxonomy" id="1003181"/>
    <lineage>
        <taxon>Bacteria</taxon>
        <taxon>Pseudomonadati</taxon>
        <taxon>Pseudomonadota</taxon>
        <taxon>Gammaproteobacteria</taxon>
        <taxon>Thiotrichales</taxon>
        <taxon>Thiotrichaceae</taxon>
        <taxon>Thiomargarita</taxon>
    </lineage>
</organism>
<comment type="catalytic activity">
    <reaction evidence="11">
        <text>L-valine + 2-oxoglutarate = 3-methyl-2-oxobutanoate + L-glutamate</text>
        <dbReference type="Rhea" id="RHEA:24813"/>
        <dbReference type="ChEBI" id="CHEBI:11851"/>
        <dbReference type="ChEBI" id="CHEBI:16810"/>
        <dbReference type="ChEBI" id="CHEBI:29985"/>
        <dbReference type="ChEBI" id="CHEBI:57762"/>
        <dbReference type="EC" id="2.6.1.42"/>
    </reaction>
</comment>
<dbReference type="GO" id="GO:0046656">
    <property type="term" value="P:folic acid biosynthetic process"/>
    <property type="evidence" value="ECO:0007669"/>
    <property type="project" value="UniProtKB-KW"/>
</dbReference>
<comment type="pathway">
    <text evidence="2">Amino-acid biosynthesis; L-isoleucine biosynthesis; L-isoleucine from 2-oxobutanoate: step 4/4.</text>
</comment>
<dbReference type="InterPro" id="IPR001544">
    <property type="entry name" value="Aminotrans_IV"/>
</dbReference>
<evidence type="ECO:0000256" key="1">
    <source>
        <dbReference type="ARBA" id="ARBA00001933"/>
    </source>
</evidence>
<sequence length="127" mass="14080">RQAIEVGAVETILIRDGYVMEGAASNLFIVDDGIAITPPKSQFILPGITRDLMLEAMHTAQLPCREASISEAQLRSAEEIWLTSSTREILPVITLDGKTVGKGKPGPVWTQVWQIYQDYKQKLRKNG</sequence>
<protein>
    <recommendedName>
        <fullName evidence="16">Aminodeoxychorismate lyase</fullName>
        <ecNumber evidence="6">2.6.1.42</ecNumber>
        <ecNumber evidence="10">4.1.3.38</ecNumber>
    </recommendedName>
    <alternativeName>
        <fullName evidence="17">4-amino-4-deoxychorismate lyase</fullName>
    </alternativeName>
</protein>
<evidence type="ECO:0000256" key="7">
    <source>
        <dbReference type="ARBA" id="ARBA00022898"/>
    </source>
</evidence>
<evidence type="ECO:0000256" key="8">
    <source>
        <dbReference type="ARBA" id="ARBA00022909"/>
    </source>
</evidence>
<dbReference type="SUPFAM" id="SSF56752">
    <property type="entry name" value="D-aminoacid aminotransferase-like PLP-dependent enzymes"/>
    <property type="match status" value="1"/>
</dbReference>
<dbReference type="PANTHER" id="PTHR42743:SF11">
    <property type="entry name" value="AMINODEOXYCHORISMATE LYASE"/>
    <property type="match status" value="1"/>
</dbReference>
<accession>A0A176RY14</accession>
<gene>
    <name evidence="20" type="ORF">THIOM_003699</name>
</gene>
<dbReference type="GO" id="GO:0008696">
    <property type="term" value="F:4-amino-4-deoxychorismate lyase activity"/>
    <property type="evidence" value="ECO:0007669"/>
    <property type="project" value="UniProtKB-EC"/>
</dbReference>
<evidence type="ECO:0000313" key="20">
    <source>
        <dbReference type="EMBL" id="OAD20588.1"/>
    </source>
</evidence>
<dbReference type="EC" id="4.1.3.38" evidence="10"/>
<evidence type="ECO:0000256" key="17">
    <source>
        <dbReference type="ARBA" id="ARBA00080135"/>
    </source>
</evidence>
<dbReference type="InterPro" id="IPR018300">
    <property type="entry name" value="Aminotrans_IV_CS"/>
</dbReference>
<evidence type="ECO:0000256" key="16">
    <source>
        <dbReference type="ARBA" id="ARBA00069174"/>
    </source>
</evidence>
<evidence type="ECO:0000256" key="13">
    <source>
        <dbReference type="ARBA" id="ARBA00049229"/>
    </source>
</evidence>
<evidence type="ECO:0000256" key="6">
    <source>
        <dbReference type="ARBA" id="ARBA00013053"/>
    </source>
</evidence>
<evidence type="ECO:0000256" key="14">
    <source>
        <dbReference type="ARBA" id="ARBA00049529"/>
    </source>
</evidence>
<evidence type="ECO:0000256" key="15">
    <source>
        <dbReference type="ARBA" id="ARBA00054027"/>
    </source>
</evidence>
<comment type="similarity">
    <text evidence="5 18">Belongs to the class-IV pyridoxal-phosphate-dependent aminotransferase family.</text>
</comment>
<feature type="non-terminal residue" evidence="20">
    <location>
        <position position="1"/>
    </location>
</feature>
<dbReference type="Pfam" id="PF01063">
    <property type="entry name" value="Aminotran_4"/>
    <property type="match status" value="1"/>
</dbReference>
<keyword evidence="8" id="KW-0289">Folate biosynthesis</keyword>
<comment type="catalytic activity">
    <reaction evidence="12">
        <text>L-isoleucine + 2-oxoglutarate = (S)-3-methyl-2-oxopentanoate + L-glutamate</text>
        <dbReference type="Rhea" id="RHEA:24801"/>
        <dbReference type="ChEBI" id="CHEBI:16810"/>
        <dbReference type="ChEBI" id="CHEBI:29985"/>
        <dbReference type="ChEBI" id="CHEBI:35146"/>
        <dbReference type="ChEBI" id="CHEBI:58045"/>
        <dbReference type="EC" id="2.6.1.42"/>
    </reaction>
</comment>
<dbReference type="PATRIC" id="fig|1003181.4.peg.4909"/>
<dbReference type="GO" id="GO:0004084">
    <property type="term" value="F:branched-chain-amino-acid transaminase activity"/>
    <property type="evidence" value="ECO:0007669"/>
    <property type="project" value="UniProtKB-EC"/>
</dbReference>
<dbReference type="GO" id="GO:0008652">
    <property type="term" value="P:amino acid biosynthetic process"/>
    <property type="evidence" value="ECO:0007669"/>
    <property type="project" value="UniProtKB-ARBA"/>
</dbReference>
<comment type="function">
    <text evidence="15">Involved in the biosynthesis of p-aminobenzoate (PABA), a precursor of tetrahydrofolate. Converts 4-amino-4-deoxychorismate into 4-aminobenzoate (PABA) and pyruvate.</text>
</comment>
<comment type="caution">
    <text evidence="20">The sequence shown here is derived from an EMBL/GenBank/DDBJ whole genome shotgun (WGS) entry which is preliminary data.</text>
</comment>